<gene>
    <name evidence="1" type="ORF">HB759_03945</name>
</gene>
<accession>A0A7X0WDB6</accession>
<dbReference type="Proteomes" id="UP000532866">
    <property type="component" value="Unassembled WGS sequence"/>
</dbReference>
<organism evidence="1 2">
    <name type="scientific">Listeria booriae</name>
    <dbReference type="NCBI Taxonomy" id="1552123"/>
    <lineage>
        <taxon>Bacteria</taxon>
        <taxon>Bacillati</taxon>
        <taxon>Bacillota</taxon>
        <taxon>Bacilli</taxon>
        <taxon>Bacillales</taxon>
        <taxon>Listeriaceae</taxon>
        <taxon>Listeria</taxon>
    </lineage>
</organism>
<reference evidence="1 2" key="1">
    <citation type="submission" date="2020-03" db="EMBL/GenBank/DDBJ databases">
        <title>Soil Listeria distribution.</title>
        <authorList>
            <person name="Liao J."/>
            <person name="Wiedmann M."/>
        </authorList>
    </citation>
    <scope>NUCLEOTIDE SEQUENCE [LARGE SCALE GENOMIC DNA]</scope>
    <source>
        <strain evidence="1 2">FSL L7-1833</strain>
    </source>
</reference>
<protein>
    <submittedName>
        <fullName evidence="1">Uncharacterized protein</fullName>
    </submittedName>
</protein>
<name>A0A7X0WDB6_9LIST</name>
<comment type="caution">
    <text evidence="1">The sequence shown here is derived from an EMBL/GenBank/DDBJ whole genome shotgun (WGS) entry which is preliminary data.</text>
</comment>
<evidence type="ECO:0000313" key="2">
    <source>
        <dbReference type="Proteomes" id="UP000532866"/>
    </source>
</evidence>
<evidence type="ECO:0000313" key="1">
    <source>
        <dbReference type="EMBL" id="MBC1331096.1"/>
    </source>
</evidence>
<proteinExistence type="predicted"/>
<dbReference type="AlphaFoldDB" id="A0A7X0WDB6"/>
<sequence>MKHNIGIGDLVRVKGYADYYFVDTINERRILSESVEEFDVEFDLSDTNGRYLFAYIEDISLVCRAKYADEYLRTGILTERMKIAKEDAPPPRLTRVMSTDDQARYIDELLDDALFAQGAFQATGLSDFEAKERAAYELIAKLQNEMEA</sequence>
<dbReference type="RefSeq" id="WP_185372944.1">
    <property type="nucleotide sequence ID" value="NZ_JAARNB010000001.1"/>
</dbReference>
<dbReference type="EMBL" id="JAAROL010000001">
    <property type="protein sequence ID" value="MBC1331096.1"/>
    <property type="molecule type" value="Genomic_DNA"/>
</dbReference>